<dbReference type="RefSeq" id="WP_340291671.1">
    <property type="nucleotide sequence ID" value="NZ_JBBEOI010000046.1"/>
</dbReference>
<dbReference type="Gene3D" id="3.30.70.100">
    <property type="match status" value="1"/>
</dbReference>
<dbReference type="EMBL" id="JBHRWW010000003">
    <property type="protein sequence ID" value="MFC3688073.1"/>
    <property type="molecule type" value="Genomic_DNA"/>
</dbReference>
<dbReference type="Pfam" id="PF03992">
    <property type="entry name" value="ABM"/>
    <property type="match status" value="1"/>
</dbReference>
<accession>A0ABV7WFQ9</accession>
<keyword evidence="2" id="KW-0560">Oxidoreductase</keyword>
<protein>
    <submittedName>
        <fullName evidence="2">Quinol monooxygenase</fullName>
        <ecNumber evidence="2">1.-.-.-</ecNumber>
    </submittedName>
</protein>
<evidence type="ECO:0000313" key="3">
    <source>
        <dbReference type="Proteomes" id="UP001595685"/>
    </source>
</evidence>
<evidence type="ECO:0000259" key="1">
    <source>
        <dbReference type="PROSITE" id="PS51725"/>
    </source>
</evidence>
<sequence length="100" mass="10971">MRFDLVDQDAVTAFDALVAEALPLITDREPGTLQYAVHSVRDEPLARVFYELYADAEAFAAHEAAPHTSRMLEAFGPLLSAAPRVEHFASVDGKHLPDHA</sequence>
<organism evidence="2 3">
    <name type="scientific">Aquipuribacter hungaricus</name>
    <dbReference type="NCBI Taxonomy" id="545624"/>
    <lineage>
        <taxon>Bacteria</taxon>
        <taxon>Bacillati</taxon>
        <taxon>Actinomycetota</taxon>
        <taxon>Actinomycetes</taxon>
        <taxon>Micrococcales</taxon>
        <taxon>Intrasporangiaceae</taxon>
        <taxon>Aquipuribacter</taxon>
    </lineage>
</organism>
<name>A0ABV7WFQ9_9MICO</name>
<dbReference type="Proteomes" id="UP001595685">
    <property type="component" value="Unassembled WGS sequence"/>
</dbReference>
<comment type="caution">
    <text evidence="2">The sequence shown here is derived from an EMBL/GenBank/DDBJ whole genome shotgun (WGS) entry which is preliminary data.</text>
</comment>
<gene>
    <name evidence="2" type="ORF">ACFOLH_06940</name>
</gene>
<dbReference type="EC" id="1.-.-.-" evidence="2"/>
<reference evidence="3" key="1">
    <citation type="journal article" date="2019" name="Int. J. Syst. Evol. Microbiol.">
        <title>The Global Catalogue of Microorganisms (GCM) 10K type strain sequencing project: providing services to taxonomists for standard genome sequencing and annotation.</title>
        <authorList>
            <consortium name="The Broad Institute Genomics Platform"/>
            <consortium name="The Broad Institute Genome Sequencing Center for Infectious Disease"/>
            <person name="Wu L."/>
            <person name="Ma J."/>
        </authorList>
    </citation>
    <scope>NUCLEOTIDE SEQUENCE [LARGE SCALE GENOMIC DNA]</scope>
    <source>
        <strain evidence="3">NCAIM B.02333</strain>
    </source>
</reference>
<proteinExistence type="predicted"/>
<keyword evidence="2" id="KW-0503">Monooxygenase</keyword>
<dbReference type="InterPro" id="IPR011008">
    <property type="entry name" value="Dimeric_a/b-barrel"/>
</dbReference>
<evidence type="ECO:0000313" key="2">
    <source>
        <dbReference type="EMBL" id="MFC3688073.1"/>
    </source>
</evidence>
<keyword evidence="3" id="KW-1185">Reference proteome</keyword>
<feature type="domain" description="ABM" evidence="1">
    <location>
        <begin position="1"/>
        <end position="88"/>
    </location>
</feature>
<dbReference type="InterPro" id="IPR007138">
    <property type="entry name" value="ABM_dom"/>
</dbReference>
<dbReference type="SUPFAM" id="SSF54909">
    <property type="entry name" value="Dimeric alpha+beta barrel"/>
    <property type="match status" value="1"/>
</dbReference>
<dbReference type="PROSITE" id="PS51725">
    <property type="entry name" value="ABM"/>
    <property type="match status" value="1"/>
</dbReference>
<dbReference type="GO" id="GO:0004497">
    <property type="term" value="F:monooxygenase activity"/>
    <property type="evidence" value="ECO:0007669"/>
    <property type="project" value="UniProtKB-KW"/>
</dbReference>